<dbReference type="Pfam" id="PF12796">
    <property type="entry name" value="Ank_2"/>
    <property type="match status" value="2"/>
</dbReference>
<dbReference type="Proteomes" id="UP000319767">
    <property type="component" value="Segment"/>
</dbReference>
<feature type="repeat" description="ANK" evidence="1">
    <location>
        <begin position="99"/>
        <end position="131"/>
    </location>
</feature>
<organism evidence="2">
    <name type="scientific">Shearwaterpox virus</name>
    <dbReference type="NCBI Taxonomy" id="1974596"/>
    <lineage>
        <taxon>Viruses</taxon>
        <taxon>Varidnaviria</taxon>
        <taxon>Bamfordvirae</taxon>
        <taxon>Nucleocytoviricota</taxon>
        <taxon>Pokkesviricetes</taxon>
        <taxon>Chitovirales</taxon>
        <taxon>Poxviridae</taxon>
        <taxon>Chordopoxvirinae</taxon>
        <taxon>Avipoxvirus</taxon>
        <taxon>Avipoxvirus canarypox</taxon>
        <taxon>Canarypox virus</taxon>
    </lineage>
</organism>
<dbReference type="InterPro" id="IPR002110">
    <property type="entry name" value="Ankyrin_rpt"/>
</dbReference>
<name>A0A1V0QFZ7_CNPV</name>
<dbReference type="SMART" id="SM00248">
    <property type="entry name" value="ANK"/>
    <property type="match status" value="6"/>
</dbReference>
<dbReference type="PRINTS" id="PR01415">
    <property type="entry name" value="ANKYRIN"/>
</dbReference>
<dbReference type="Gene3D" id="1.25.40.20">
    <property type="entry name" value="Ankyrin repeat-containing domain"/>
    <property type="match status" value="1"/>
</dbReference>
<reference evidence="2" key="1">
    <citation type="journal article" date="2017" name="BMC Genomics">
        <title>Genomic characterization of two novel pathogenic avipoxviruses isolated from pacific shearwaters (Ardenna spp.).</title>
        <authorList>
            <person name="Sarker S."/>
            <person name="Das S."/>
            <person name="Lavers J.L."/>
            <person name="Hutton I."/>
            <person name="Helbig K."/>
            <person name="Imbery J."/>
            <person name="Upton C."/>
            <person name="Raidal S.R."/>
        </authorList>
    </citation>
    <scope>NUCLEOTIDE SEQUENCE [LARGE SCALE GENOMIC DNA]</scope>
    <source>
        <strain evidence="2">SWPV-2</strain>
    </source>
</reference>
<dbReference type="InterPro" id="IPR051616">
    <property type="entry name" value="Cul2-RING_E3_ligase_SR"/>
</dbReference>
<keyword evidence="1" id="KW-0040">ANK repeat</keyword>
<sequence length="365" mass="41363">MAYIYVCEAIMDNDNASLNRFLDNGFDPNTEYGTLQSPLEMAVMFKNTEAIKILMRYGAKPVVTEYTTSCLHDAVLRDDYKIVKDLLKNNYVNNVLYSGGFTPLCLAAYLNKVNLVKLLLAHSADVDISNTDRLTPLHIAVSNKNLTMVKLLLNKGADTDLLDNMGRTPLMIAVQSGNIEICSTLLKKIKCPELEKLILPAVIHGRKEVLRLLFNKGADVNYIFERNGKSYTVLELIKESYSEILDTKEVAELVAEVVLSKCRTMTAKQEEGFSRNASVITGVENLLSVALRCGEEFLSMEKVYVGEKNLFEICILKQNKYINSSNLVTCYHKIIDTYLTTEIYKYTMERLIQIMNKRMYKICDC</sequence>
<dbReference type="PROSITE" id="PS50088">
    <property type="entry name" value="ANK_REPEAT"/>
    <property type="match status" value="3"/>
</dbReference>
<proteinExistence type="predicted"/>
<gene>
    <name evidence="2" type="primary">SWPV2-024</name>
</gene>
<evidence type="ECO:0000313" key="2">
    <source>
        <dbReference type="EMBL" id="ARE67243.1"/>
    </source>
</evidence>
<dbReference type="EMBL" id="KX857215">
    <property type="protein sequence ID" value="ARE67243.1"/>
    <property type="molecule type" value="Genomic_DNA"/>
</dbReference>
<dbReference type="PROSITE" id="PS50297">
    <property type="entry name" value="ANK_REP_REGION"/>
    <property type="match status" value="3"/>
</dbReference>
<dbReference type="PANTHER" id="PTHR46224">
    <property type="entry name" value="ANKYRIN REPEAT FAMILY PROTEIN"/>
    <property type="match status" value="1"/>
</dbReference>
<dbReference type="InterPro" id="IPR036770">
    <property type="entry name" value="Ankyrin_rpt-contain_sf"/>
</dbReference>
<feature type="repeat" description="ANK" evidence="1">
    <location>
        <begin position="165"/>
        <end position="188"/>
    </location>
</feature>
<feature type="repeat" description="ANK" evidence="1">
    <location>
        <begin position="132"/>
        <end position="164"/>
    </location>
</feature>
<protein>
    <submittedName>
        <fullName evidence="2">SWPV2-ORF024</fullName>
    </submittedName>
</protein>
<evidence type="ECO:0000256" key="1">
    <source>
        <dbReference type="PROSITE-ProRule" id="PRU00023"/>
    </source>
</evidence>
<accession>A0A1V0QFZ7</accession>
<dbReference type="SUPFAM" id="SSF48403">
    <property type="entry name" value="Ankyrin repeat"/>
    <property type="match status" value="1"/>
</dbReference>
<dbReference type="PANTHER" id="PTHR46224:SF64">
    <property type="entry name" value="IQ MOTIF AND ANKYRIN REPEAT DOMAIN-CONTAINING PROTEIN 1"/>
    <property type="match status" value="1"/>
</dbReference>